<evidence type="ECO:0000313" key="1">
    <source>
        <dbReference type="EMBL" id="EIY46627.1"/>
    </source>
</evidence>
<dbReference type="eggNOG" id="COG1442">
    <property type="taxonomic scope" value="Bacteria"/>
</dbReference>
<gene>
    <name evidence="1" type="ORF">HMPREF1068_03395</name>
</gene>
<reference evidence="1 2" key="1">
    <citation type="submission" date="2012-02" db="EMBL/GenBank/DDBJ databases">
        <title>The Genome Sequence of Bacteroides nordii CL02T12C05.</title>
        <authorList>
            <consortium name="The Broad Institute Genome Sequencing Platform"/>
            <person name="Earl A."/>
            <person name="Ward D."/>
            <person name="Feldgarden M."/>
            <person name="Gevers D."/>
            <person name="Zitomersky N.L."/>
            <person name="Coyne M.J."/>
            <person name="Comstock L.E."/>
            <person name="Young S.K."/>
            <person name="Zeng Q."/>
            <person name="Gargeya S."/>
            <person name="Fitzgerald M."/>
            <person name="Haas B."/>
            <person name="Abouelleil A."/>
            <person name="Alvarado L."/>
            <person name="Arachchi H.M."/>
            <person name="Berlin A."/>
            <person name="Chapman S.B."/>
            <person name="Gearin G."/>
            <person name="Goldberg J."/>
            <person name="Griggs A."/>
            <person name="Gujja S."/>
            <person name="Hansen M."/>
            <person name="Heiman D."/>
            <person name="Howarth C."/>
            <person name="Larimer J."/>
            <person name="Lui A."/>
            <person name="MacDonald P.J.P."/>
            <person name="McCowen C."/>
            <person name="Montmayeur A."/>
            <person name="Murphy C."/>
            <person name="Neiman D."/>
            <person name="Pearson M."/>
            <person name="Priest M."/>
            <person name="Roberts A."/>
            <person name="Saif S."/>
            <person name="Shea T."/>
            <person name="Sisk P."/>
            <person name="Stolte C."/>
            <person name="Sykes S."/>
            <person name="Wortman J."/>
            <person name="Nusbaum C."/>
            <person name="Birren B."/>
        </authorList>
    </citation>
    <scope>NUCLEOTIDE SEQUENCE [LARGE SCALE GENOMIC DNA]</scope>
    <source>
        <strain evidence="1 2">CL02T12C05</strain>
    </source>
</reference>
<evidence type="ECO:0000313" key="2">
    <source>
        <dbReference type="Proteomes" id="UP000003089"/>
    </source>
</evidence>
<dbReference type="Proteomes" id="UP000003089">
    <property type="component" value="Unassembled WGS sequence"/>
</dbReference>
<comment type="caution">
    <text evidence="1">The sequence shown here is derived from an EMBL/GenBank/DDBJ whole genome shotgun (WGS) entry which is preliminary data.</text>
</comment>
<dbReference type="STRING" id="997884.HMPREF1068_03395"/>
<proteinExistence type="predicted"/>
<dbReference type="HOGENOM" id="CLU_054561_1_0_10"/>
<dbReference type="Gene3D" id="3.90.550.10">
    <property type="entry name" value="Spore Coat Polysaccharide Biosynthesis Protein SpsA, Chain A"/>
    <property type="match status" value="1"/>
</dbReference>
<dbReference type="AlphaFoldDB" id="I8X949"/>
<organism evidence="1 2">
    <name type="scientific">Bacteroides nordii CL02T12C05</name>
    <dbReference type="NCBI Taxonomy" id="997884"/>
    <lineage>
        <taxon>Bacteria</taxon>
        <taxon>Pseudomonadati</taxon>
        <taxon>Bacteroidota</taxon>
        <taxon>Bacteroidia</taxon>
        <taxon>Bacteroidales</taxon>
        <taxon>Bacteroidaceae</taxon>
        <taxon>Bacteroides</taxon>
    </lineage>
</organism>
<dbReference type="EMBL" id="AGXS01000023">
    <property type="protein sequence ID" value="EIY46627.1"/>
    <property type="molecule type" value="Genomic_DNA"/>
</dbReference>
<keyword evidence="2" id="KW-1185">Reference proteome</keyword>
<dbReference type="InterPro" id="IPR029044">
    <property type="entry name" value="Nucleotide-diphossugar_trans"/>
</dbReference>
<accession>I8X949</accession>
<name>I8X949_9BACE</name>
<dbReference type="SUPFAM" id="SSF53448">
    <property type="entry name" value="Nucleotide-diphospho-sugar transferases"/>
    <property type="match status" value="1"/>
</dbReference>
<protein>
    <submittedName>
        <fullName evidence="1">Uncharacterized protein</fullName>
    </submittedName>
</protein>
<sequence>MECVFTIVAKNYIGLAQILKKSFARYNDVPFYIIVADELDEINISEEIFEAKNILDIEENVWYEMAFKYDLTEFCTSIKPYCFKYLLSKFDKVVYLDPDILFFGNLSKVFHLLSEYDMVLTPHISECHVKYGGDLKENQLLGSGVFNLGFCGVKKSLQMETIIDWWAERLKSMCFSDPLEYLYTDQHWMDMIPCFLGDKLFVLRDLGYNMAPWNYFERKVLKDGNNYYIISRSQKTKEQHPLIFVHYSGYDYKTIISGKCVQRNIRIMDQYEDILLILDAYKKELLNSVDLFNKYINLKYTYNYFVDDKLTQILPFHRRLYNGLLKKGVIGSNPFINGSNSFFYLLKKSHLLPQKETSVDKETVYSLKGIERKYLFVNKLLNVAFKLFGYEKYVLFIKAMRVYSRNENHIFLIKN</sequence>
<dbReference type="PATRIC" id="fig|997884.3.peg.3483"/>